<dbReference type="Pfam" id="PF20351">
    <property type="entry name" value="DUF6646"/>
    <property type="match status" value="1"/>
</dbReference>
<proteinExistence type="predicted"/>
<dbReference type="EMBL" id="CP003283">
    <property type="protein sequence ID" value="AFL97421.1"/>
    <property type="molecule type" value="Genomic_DNA"/>
</dbReference>
<organism evidence="2 3">
    <name type="scientific">Ornithobacterium rhinotracheale (strain ATCC 51463 / DSM 15997 / CCUG 23171 / CIP 104009 / LMG 9086)</name>
    <dbReference type="NCBI Taxonomy" id="867902"/>
    <lineage>
        <taxon>Bacteria</taxon>
        <taxon>Pseudomonadati</taxon>
        <taxon>Bacteroidota</taxon>
        <taxon>Flavobacteriia</taxon>
        <taxon>Flavobacteriales</taxon>
        <taxon>Weeksellaceae</taxon>
        <taxon>Ornithobacterium</taxon>
    </lineage>
</organism>
<sequence length="146" mass="15493">MKNISILSLFFFFLLGLSKLSAQEAYSGNGDLKTQVGYTLFGYGNGLTGTMDYGVTNMLSVGAGVELYFGSSNSNNFYLSGRANLHLGKAINMPANMDLYPGVDLGLKGNGLGLGGHLGYRYYFSDQLGVFAEIGSRGSVGLSINL</sequence>
<evidence type="ECO:0000313" key="2">
    <source>
        <dbReference type="EMBL" id="AFL97421.1"/>
    </source>
</evidence>
<dbReference type="HOGENOM" id="CLU_123301_1_0_10"/>
<dbReference type="AlphaFoldDB" id="I4A0D7"/>
<dbReference type="STRING" id="867902.Ornrh_1238"/>
<evidence type="ECO:0008006" key="4">
    <source>
        <dbReference type="Google" id="ProtNLM"/>
    </source>
</evidence>
<name>I4A0D7_ORNRL</name>
<dbReference type="SUPFAM" id="SSF56935">
    <property type="entry name" value="Porins"/>
    <property type="match status" value="1"/>
</dbReference>
<gene>
    <name evidence="2" type="ordered locus">Ornrh_1238</name>
</gene>
<dbReference type="KEGG" id="orh:Ornrh_1238"/>
<protein>
    <recommendedName>
        <fullName evidence="4">Outer membrane protein beta-barrel domain-containing protein</fullName>
    </recommendedName>
</protein>
<evidence type="ECO:0000313" key="3">
    <source>
        <dbReference type="Proteomes" id="UP000006051"/>
    </source>
</evidence>
<feature type="chain" id="PRO_5003684659" description="Outer membrane protein beta-barrel domain-containing protein" evidence="1">
    <location>
        <begin position="23"/>
        <end position="146"/>
    </location>
</feature>
<dbReference type="eggNOG" id="COG3637">
    <property type="taxonomic scope" value="Bacteria"/>
</dbReference>
<reference evidence="2 3" key="1">
    <citation type="submission" date="2012-06" db="EMBL/GenBank/DDBJ databases">
        <title>The complete genome of Ornithobacterium rhinotracheale DSM 15997.</title>
        <authorList>
            <consortium name="US DOE Joint Genome Institute (JGI-PGF)"/>
            <person name="Lucas S."/>
            <person name="Copeland A."/>
            <person name="Lapidus A."/>
            <person name="Goodwin L."/>
            <person name="Pitluck S."/>
            <person name="Peters L."/>
            <person name="Mikhailova N."/>
            <person name="Teshima H."/>
            <person name="Kyrpides N."/>
            <person name="Mavromatis K."/>
            <person name="Pagani I."/>
            <person name="Ivanova N."/>
            <person name="Ovchinnikova G."/>
            <person name="Zeytun A."/>
            <person name="Detter J.C."/>
            <person name="Han C."/>
            <person name="Land M."/>
            <person name="Hauser L."/>
            <person name="Markowitz V."/>
            <person name="Cheng J.-F."/>
            <person name="Hugenholtz P."/>
            <person name="Woyke T."/>
            <person name="Wu D."/>
            <person name="Lang E."/>
            <person name="Kopitz M."/>
            <person name="Brambilla E."/>
            <person name="Klenk H.-P."/>
            <person name="Eisen J.A."/>
        </authorList>
    </citation>
    <scope>NUCLEOTIDE SEQUENCE [LARGE SCALE GENOMIC DNA]</scope>
    <source>
        <strain evidence="3">ATCC 51463 / DSM 15997 / CCUG 23171 / LMG 9086</strain>
    </source>
</reference>
<accession>I4A0D7</accession>
<evidence type="ECO:0000256" key="1">
    <source>
        <dbReference type="SAM" id="SignalP"/>
    </source>
</evidence>
<dbReference type="InterPro" id="IPR046588">
    <property type="entry name" value="DUF6646"/>
</dbReference>
<feature type="signal peptide" evidence="1">
    <location>
        <begin position="1"/>
        <end position="22"/>
    </location>
</feature>
<keyword evidence="1" id="KW-0732">Signal</keyword>
<keyword evidence="3" id="KW-1185">Reference proteome</keyword>
<dbReference type="Proteomes" id="UP000006051">
    <property type="component" value="Chromosome"/>
</dbReference>